<gene>
    <name evidence="1" type="ORF">G5638_00145</name>
</gene>
<evidence type="ECO:0000313" key="1">
    <source>
        <dbReference type="EMBL" id="NGE57569.1"/>
    </source>
</evidence>
<protein>
    <submittedName>
        <fullName evidence="1">Type II toxin-antitoxin system HicB family antitoxin</fullName>
    </submittedName>
</protein>
<dbReference type="EMBL" id="JAAJSZ010000001">
    <property type="protein sequence ID" value="NGE57569.1"/>
    <property type="molecule type" value="Genomic_DNA"/>
</dbReference>
<name>A0A6G4LAX7_9ENTR</name>
<accession>A0A6G4LAX7</accession>
<dbReference type="InterPro" id="IPR008651">
    <property type="entry name" value="Uncharacterised_HicB"/>
</dbReference>
<comment type="caution">
    <text evidence="1">The sequence shown here is derived from an EMBL/GenBank/DDBJ whole genome shotgun (WGS) entry which is preliminary data.</text>
</comment>
<dbReference type="AlphaFoldDB" id="A0A6G4LAX7"/>
<dbReference type="GeneID" id="93199862"/>
<dbReference type="RefSeq" id="WP_006809188.1">
    <property type="nucleotide sequence ID" value="NZ_CAYQIB010000008.1"/>
</dbReference>
<dbReference type="SUPFAM" id="SSF143100">
    <property type="entry name" value="TTHA1013/TTHA0281-like"/>
    <property type="match status" value="1"/>
</dbReference>
<reference evidence="1" key="1">
    <citation type="submission" date="2020-02" db="EMBL/GenBank/DDBJ databases">
        <title>WGS of Carbapenem-Resistant Entrobacteriaceae.</title>
        <authorList>
            <person name="Tokajian S."/>
            <person name="El Chaar M."/>
            <person name="El Khoury M."/>
        </authorList>
    </citation>
    <scope>NUCLEOTIDE SEQUENCE</scope>
    <source>
        <strain evidence="1">EHM_24</strain>
    </source>
</reference>
<dbReference type="Pfam" id="PF05534">
    <property type="entry name" value="HicB"/>
    <property type="match status" value="1"/>
</dbReference>
<proteinExistence type="predicted"/>
<organism evidence="1">
    <name type="scientific">Enterobacter hormaechei</name>
    <dbReference type="NCBI Taxonomy" id="158836"/>
    <lineage>
        <taxon>Bacteria</taxon>
        <taxon>Pseudomonadati</taxon>
        <taxon>Pseudomonadota</taxon>
        <taxon>Gammaproteobacteria</taxon>
        <taxon>Enterobacterales</taxon>
        <taxon>Enterobacteriaceae</taxon>
        <taxon>Enterobacter</taxon>
        <taxon>Enterobacter cloacae complex</taxon>
    </lineage>
</organism>
<sequence length="152" mass="17365">MNKMLKYKNYCGSVETSLDDMVLHGKIECIADVVTYEADSLPALKRAFEEAVDDYLETCSAIGKQPEKAMSGTFNVRVGENLHKDAYLSAKNQGLNLNEFVKKAIEEKLAIKKEIHFHFERKNEFVSETLDFSRELRQPGNWHLSVGRGIRH</sequence>
<dbReference type="InterPro" id="IPR035069">
    <property type="entry name" value="TTHA1013/TTHA0281-like"/>
</dbReference>